<dbReference type="InterPro" id="IPR000873">
    <property type="entry name" value="AMP-dep_synth/lig_dom"/>
</dbReference>
<evidence type="ECO:0000313" key="2">
    <source>
        <dbReference type="EMBL" id="KXA36850.1"/>
    </source>
</evidence>
<name>A0ABD4EDL1_STALU</name>
<gene>
    <name evidence="2" type="ORF">HMPREF3225_02077</name>
</gene>
<feature type="non-terminal residue" evidence="2">
    <location>
        <position position="1"/>
    </location>
</feature>
<reference evidence="2 3" key="1">
    <citation type="submission" date="2016-01" db="EMBL/GenBank/DDBJ databases">
        <authorList>
            <person name="Mitreva M."/>
            <person name="Pepin K.H."/>
            <person name="Mihindukulasuriya K.A."/>
            <person name="Fulton R."/>
            <person name="Fronick C."/>
            <person name="O'Laughlin M."/>
            <person name="Miner T."/>
            <person name="Herter B."/>
            <person name="Rosa B.A."/>
            <person name="Cordes M."/>
            <person name="Tomlinson C."/>
            <person name="Wollam A."/>
            <person name="Palsikar V.B."/>
            <person name="Mardis E.R."/>
            <person name="Wilson R.K."/>
        </authorList>
    </citation>
    <scope>NUCLEOTIDE SEQUENCE [LARGE SCALE GENOMIC DNA]</scope>
    <source>
        <strain evidence="2 3">MJR7738</strain>
    </source>
</reference>
<feature type="non-terminal residue" evidence="2">
    <location>
        <position position="109"/>
    </location>
</feature>
<dbReference type="EMBL" id="LRQI01000082">
    <property type="protein sequence ID" value="KXA36850.1"/>
    <property type="molecule type" value="Genomic_DNA"/>
</dbReference>
<dbReference type="AlphaFoldDB" id="A0ABD4EDL1"/>
<proteinExistence type="predicted"/>
<dbReference type="SUPFAM" id="SSF56801">
    <property type="entry name" value="Acetyl-CoA synthetase-like"/>
    <property type="match status" value="1"/>
</dbReference>
<sequence length="109" mass="12551">NFTRNFEAYGLNDKDVFTHCSSLSFDASTFEIWMSLLNGCSLLVVPDPIIDIENWNFEELQLKPTISFLTTSLFYSMIDNESIQLFKDHRKIFIGGEKALAKHIKKAIK</sequence>
<dbReference type="Pfam" id="PF00501">
    <property type="entry name" value="AMP-binding"/>
    <property type="match status" value="1"/>
</dbReference>
<accession>A0ABD4EDL1</accession>
<protein>
    <recommendedName>
        <fullName evidence="1">AMP-dependent synthetase/ligase domain-containing protein</fullName>
    </recommendedName>
</protein>
<dbReference type="Gene3D" id="3.40.50.980">
    <property type="match status" value="1"/>
</dbReference>
<evidence type="ECO:0000259" key="1">
    <source>
        <dbReference type="Pfam" id="PF00501"/>
    </source>
</evidence>
<dbReference type="RefSeq" id="WP_196491534.1">
    <property type="nucleotide sequence ID" value="NZ_KQ957393.1"/>
</dbReference>
<dbReference type="Proteomes" id="UP000070063">
    <property type="component" value="Unassembled WGS sequence"/>
</dbReference>
<organism evidence="2 3">
    <name type="scientific">Staphylococcus lugdunensis</name>
    <dbReference type="NCBI Taxonomy" id="28035"/>
    <lineage>
        <taxon>Bacteria</taxon>
        <taxon>Bacillati</taxon>
        <taxon>Bacillota</taxon>
        <taxon>Bacilli</taxon>
        <taxon>Bacillales</taxon>
        <taxon>Staphylococcaceae</taxon>
        <taxon>Staphylococcus</taxon>
    </lineage>
</organism>
<comment type="caution">
    <text evidence="2">The sequence shown here is derived from an EMBL/GenBank/DDBJ whole genome shotgun (WGS) entry which is preliminary data.</text>
</comment>
<feature type="domain" description="AMP-dependent synthetase/ligase" evidence="1">
    <location>
        <begin position="8"/>
        <end position="105"/>
    </location>
</feature>
<evidence type="ECO:0000313" key="3">
    <source>
        <dbReference type="Proteomes" id="UP000070063"/>
    </source>
</evidence>